<feature type="signal peptide" evidence="5">
    <location>
        <begin position="1"/>
        <end position="18"/>
    </location>
</feature>
<name>A0A1V9YYE1_9STRA</name>
<dbReference type="InterPro" id="IPR013320">
    <property type="entry name" value="ConA-like_dom_sf"/>
</dbReference>
<dbReference type="GO" id="GO:0005737">
    <property type="term" value="C:cytoplasm"/>
    <property type="evidence" value="ECO:0007669"/>
    <property type="project" value="TreeGrafter"/>
</dbReference>
<feature type="chain" id="PRO_5012144834" evidence="5">
    <location>
        <begin position="19"/>
        <end position="600"/>
    </location>
</feature>
<evidence type="ECO:0000256" key="5">
    <source>
        <dbReference type="SAM" id="SignalP"/>
    </source>
</evidence>
<accession>A0A1V9YYE1</accession>
<gene>
    <name evidence="8" type="ORF">THRCLA_22513</name>
</gene>
<dbReference type="EMBL" id="JNBS01002495">
    <property type="protein sequence ID" value="OQR90722.1"/>
    <property type="molecule type" value="Genomic_DNA"/>
</dbReference>
<evidence type="ECO:0000313" key="9">
    <source>
        <dbReference type="Proteomes" id="UP000243217"/>
    </source>
</evidence>
<dbReference type="GO" id="GO:0005987">
    <property type="term" value="P:sucrose catabolic process"/>
    <property type="evidence" value="ECO:0007669"/>
    <property type="project" value="TreeGrafter"/>
</dbReference>
<keyword evidence="2 4" id="KW-0378">Hydrolase</keyword>
<protein>
    <submittedName>
        <fullName evidence="8">Glycoside hydrolase</fullName>
    </submittedName>
</protein>
<dbReference type="GO" id="GO:0004575">
    <property type="term" value="F:sucrose alpha-glucosidase activity"/>
    <property type="evidence" value="ECO:0007669"/>
    <property type="project" value="TreeGrafter"/>
</dbReference>
<feature type="domain" description="Glycosyl hydrolase family 32 C-terminal" evidence="7">
    <location>
        <begin position="421"/>
        <end position="577"/>
    </location>
</feature>
<keyword evidence="9" id="KW-1185">Reference proteome</keyword>
<dbReference type="InterPro" id="IPR013189">
    <property type="entry name" value="Glyco_hydro_32_C"/>
</dbReference>
<dbReference type="InterPro" id="IPR001362">
    <property type="entry name" value="Glyco_hydro_32"/>
</dbReference>
<dbReference type="Pfam" id="PF08244">
    <property type="entry name" value="Glyco_hydro_32C"/>
    <property type="match status" value="1"/>
</dbReference>
<dbReference type="OrthoDB" id="202537at2759"/>
<feature type="domain" description="Glycosyl hydrolase family 32 N-terminal" evidence="6">
    <location>
        <begin position="37"/>
        <end position="361"/>
    </location>
</feature>
<dbReference type="InterPro" id="IPR023296">
    <property type="entry name" value="Glyco_hydro_beta-prop_sf"/>
</dbReference>
<evidence type="ECO:0000259" key="7">
    <source>
        <dbReference type="Pfam" id="PF08244"/>
    </source>
</evidence>
<comment type="similarity">
    <text evidence="1 4">Belongs to the glycosyl hydrolase 32 family.</text>
</comment>
<dbReference type="SUPFAM" id="SSF75005">
    <property type="entry name" value="Arabinanase/levansucrase/invertase"/>
    <property type="match status" value="1"/>
</dbReference>
<dbReference type="STRING" id="74557.A0A1V9YYE1"/>
<dbReference type="Pfam" id="PF00251">
    <property type="entry name" value="Glyco_hydro_32N"/>
    <property type="match status" value="1"/>
</dbReference>
<keyword evidence="3 4" id="KW-0326">Glycosidase</keyword>
<evidence type="ECO:0000256" key="2">
    <source>
        <dbReference type="ARBA" id="ARBA00022801"/>
    </source>
</evidence>
<dbReference type="Gene3D" id="2.60.120.560">
    <property type="entry name" value="Exo-inulinase, domain 1"/>
    <property type="match status" value="1"/>
</dbReference>
<dbReference type="CDD" id="cd18621">
    <property type="entry name" value="GH32_XdINV-like"/>
    <property type="match status" value="1"/>
</dbReference>
<evidence type="ECO:0000256" key="3">
    <source>
        <dbReference type="ARBA" id="ARBA00023295"/>
    </source>
</evidence>
<dbReference type="InterPro" id="IPR013148">
    <property type="entry name" value="Glyco_hydro_32_N"/>
</dbReference>
<comment type="caution">
    <text evidence="8">The sequence shown here is derived from an EMBL/GenBank/DDBJ whole genome shotgun (WGS) entry which is preliminary data.</text>
</comment>
<keyword evidence="5" id="KW-0732">Signal</keyword>
<dbReference type="PANTHER" id="PTHR42800:SF3">
    <property type="entry name" value="GLYCOSYL HYDROLASE FAMILY 32 N-TERMINAL DOMAIN-CONTAINING PROTEIN"/>
    <property type="match status" value="1"/>
</dbReference>
<dbReference type="PANTHER" id="PTHR42800">
    <property type="entry name" value="EXOINULINASE INUD (AFU_ORTHOLOGUE AFUA_5G00480)"/>
    <property type="match status" value="1"/>
</dbReference>
<dbReference type="SMART" id="SM00640">
    <property type="entry name" value="Glyco_32"/>
    <property type="match status" value="1"/>
</dbReference>
<dbReference type="Proteomes" id="UP000243217">
    <property type="component" value="Unassembled WGS sequence"/>
</dbReference>
<organism evidence="8 9">
    <name type="scientific">Thraustotheca clavata</name>
    <dbReference type="NCBI Taxonomy" id="74557"/>
    <lineage>
        <taxon>Eukaryota</taxon>
        <taxon>Sar</taxon>
        <taxon>Stramenopiles</taxon>
        <taxon>Oomycota</taxon>
        <taxon>Saprolegniomycetes</taxon>
        <taxon>Saprolegniales</taxon>
        <taxon>Achlyaceae</taxon>
        <taxon>Thraustotheca</taxon>
    </lineage>
</organism>
<dbReference type="SUPFAM" id="SSF49899">
    <property type="entry name" value="Concanavalin A-like lectins/glucanases"/>
    <property type="match status" value="1"/>
</dbReference>
<evidence type="ECO:0000256" key="1">
    <source>
        <dbReference type="ARBA" id="ARBA00009902"/>
    </source>
</evidence>
<reference evidence="8 9" key="1">
    <citation type="journal article" date="2014" name="Genome Biol. Evol.">
        <title>The secreted proteins of Achlya hypogyna and Thraustotheca clavata identify the ancestral oomycete secretome and reveal gene acquisitions by horizontal gene transfer.</title>
        <authorList>
            <person name="Misner I."/>
            <person name="Blouin N."/>
            <person name="Leonard G."/>
            <person name="Richards T.A."/>
            <person name="Lane C.E."/>
        </authorList>
    </citation>
    <scope>NUCLEOTIDE SEQUENCE [LARGE SCALE GENOMIC DNA]</scope>
    <source>
        <strain evidence="8 9">ATCC 34112</strain>
    </source>
</reference>
<evidence type="ECO:0000259" key="6">
    <source>
        <dbReference type="Pfam" id="PF00251"/>
    </source>
</evidence>
<proteinExistence type="inferred from homology"/>
<evidence type="ECO:0000256" key="4">
    <source>
        <dbReference type="RuleBase" id="RU362110"/>
    </source>
</evidence>
<dbReference type="AlphaFoldDB" id="A0A1V9YYE1"/>
<evidence type="ECO:0000313" key="8">
    <source>
        <dbReference type="EMBL" id="OQR90722.1"/>
    </source>
</evidence>
<sequence length="600" mass="66795">MKITLCIGALFAGATVNAITPAEPGTPAFLKHRPVFHFLARKNWMNDPCAPYYDDATGLYHLFYQFNTQQTVWGNMTWGHAVSHDQATWIDYPDALKNEDANDFLGVFSGFAARKAVNGKDTVFYTGVTKLPISFKLPYLFGEHVNYATTSDGGKTWQKGSKPVIAEPPSGLNVTGWRDPYPFDSPALDAIYRVSNGHYLITAGGIHDVGPRIFLYHSNDYINWEYKGFLLSQEKNTSFSPFSGSWGYNFETTNFIELTDEEGKHHNVMMFAAEGIPNRYPMWAIGTLEAHDNCGDNSNGLFQPKMVGVSEYSSWYANAVYVDPKTNKHVVIGWITEDNGFTDEQPQGWNGILSVPREVSIAIVKDIYDPSDKFNAPGDYLVTNTKTLNNGKVVKTIKTLGIKAYESIKLLRGDQVETLNGPTNVVDEKVLDTKSKSFELYAEVTSFQSGSKVGFAVRRSDDNTEHTTIVYDDTTKKIVINRSASSTGQCDTFTATAKPNSANTEGFFHLFDKVNQQGQVSREPLRFNIFVDVSVVEVFVNDRFALSARIYPCESASSASNGISLVGPGTFENVKVWGNAKHAWPETRTVSKQELYYLVV</sequence>
<dbReference type="Gene3D" id="2.115.10.20">
    <property type="entry name" value="Glycosyl hydrolase domain, family 43"/>
    <property type="match status" value="1"/>
</dbReference>